<evidence type="ECO:0000256" key="1">
    <source>
        <dbReference type="SAM" id="MobiDB-lite"/>
    </source>
</evidence>
<organism evidence="2 3">
    <name type="scientific">Hypsibius exemplaris</name>
    <name type="common">Freshwater tardigrade</name>
    <dbReference type="NCBI Taxonomy" id="2072580"/>
    <lineage>
        <taxon>Eukaryota</taxon>
        <taxon>Metazoa</taxon>
        <taxon>Ecdysozoa</taxon>
        <taxon>Tardigrada</taxon>
        <taxon>Eutardigrada</taxon>
        <taxon>Parachela</taxon>
        <taxon>Hypsibioidea</taxon>
        <taxon>Hypsibiidae</taxon>
        <taxon>Hypsibius</taxon>
    </lineage>
</organism>
<keyword evidence="3" id="KW-1185">Reference proteome</keyword>
<gene>
    <name evidence="2" type="ORF">BV898_11347</name>
</gene>
<dbReference type="OrthoDB" id="9981685at2759"/>
<protein>
    <submittedName>
        <fullName evidence="2">Uncharacterized protein</fullName>
    </submittedName>
</protein>
<dbReference type="GO" id="GO:0003676">
    <property type="term" value="F:nucleic acid binding"/>
    <property type="evidence" value="ECO:0007669"/>
    <property type="project" value="InterPro"/>
</dbReference>
<evidence type="ECO:0000313" key="2">
    <source>
        <dbReference type="EMBL" id="OQV14507.1"/>
    </source>
</evidence>
<evidence type="ECO:0000313" key="3">
    <source>
        <dbReference type="Proteomes" id="UP000192578"/>
    </source>
</evidence>
<dbReference type="Proteomes" id="UP000192578">
    <property type="component" value="Unassembled WGS sequence"/>
</dbReference>
<dbReference type="AlphaFoldDB" id="A0A1W0WH43"/>
<dbReference type="Gene3D" id="3.30.420.10">
    <property type="entry name" value="Ribonuclease H-like superfamily/Ribonuclease H"/>
    <property type="match status" value="1"/>
</dbReference>
<dbReference type="PANTHER" id="PTHR46068:SF1">
    <property type="entry name" value="TRANSPOSASE IS30-LIKE HTH DOMAIN-CONTAINING PROTEIN"/>
    <property type="match status" value="1"/>
</dbReference>
<name>A0A1W0WH43_HYPEX</name>
<feature type="compositionally biased region" description="Polar residues" evidence="1">
    <location>
        <begin position="66"/>
        <end position="76"/>
    </location>
</feature>
<accession>A0A1W0WH43</accession>
<sequence length="348" mass="39723">MRHSILTLHTLKYSATEIVNALSLRNIAVSKSGVNKVTRVNTAEEAGRPKPPSKATKSGKAKVRTAATTGPNPQTQSQIALELGVSQATIQRVISEELEGKVRKKYRVHGLSDAMIQQRLARGLRFLNWISGRKWENVLTIDEAWVYLTNCKGRRRIYYEFRGERTEESWTKFWKESHPKGVMFVAGVCNRGKTTIRFIEPGAKINPKYYIEKVLTPMFRDDVPRLFPGKLLKKAVFHHDSAPSHASKLTQDWLRSAPIRFVPKEDWMGNSPDLAPMDFCVNGIFKWELFNKAPTTVIGLKRVMSSVWSTLDQRKIHRALKSWPGRVKMMIEKGGHHIEHILSGHKKF</sequence>
<dbReference type="InterPro" id="IPR036397">
    <property type="entry name" value="RNaseH_sf"/>
</dbReference>
<reference evidence="3" key="1">
    <citation type="submission" date="2017-01" db="EMBL/GenBank/DDBJ databases">
        <title>Comparative genomics of anhydrobiosis in the tardigrade Hypsibius dujardini.</title>
        <authorList>
            <person name="Yoshida Y."/>
            <person name="Koutsovoulos G."/>
            <person name="Laetsch D."/>
            <person name="Stevens L."/>
            <person name="Kumar S."/>
            <person name="Horikawa D."/>
            <person name="Ishino K."/>
            <person name="Komine S."/>
            <person name="Tomita M."/>
            <person name="Blaxter M."/>
            <person name="Arakawa K."/>
        </authorList>
    </citation>
    <scope>NUCLEOTIDE SEQUENCE [LARGE SCALE GENOMIC DNA]</scope>
    <source>
        <strain evidence="3">Z151</strain>
    </source>
</reference>
<feature type="region of interest" description="Disordered" evidence="1">
    <location>
        <begin position="40"/>
        <end position="76"/>
    </location>
</feature>
<comment type="caution">
    <text evidence="2">The sequence shown here is derived from an EMBL/GenBank/DDBJ whole genome shotgun (WGS) entry which is preliminary data.</text>
</comment>
<dbReference type="PANTHER" id="PTHR46068">
    <property type="entry name" value="PROTEIN CBG27172"/>
    <property type="match status" value="1"/>
</dbReference>
<dbReference type="EMBL" id="MTYJ01000104">
    <property type="protein sequence ID" value="OQV14507.1"/>
    <property type="molecule type" value="Genomic_DNA"/>
</dbReference>
<proteinExistence type="predicted"/>